<dbReference type="Proteomes" id="UP000887577">
    <property type="component" value="Unplaced"/>
</dbReference>
<dbReference type="WBParaSite" id="PSU_v2.g411.t1">
    <property type="protein sequence ID" value="PSU_v2.g411.t1"/>
    <property type="gene ID" value="PSU_v2.g411"/>
</dbReference>
<feature type="region of interest" description="Disordered" evidence="1">
    <location>
        <begin position="1"/>
        <end position="78"/>
    </location>
</feature>
<reference evidence="3" key="1">
    <citation type="submission" date="2022-11" db="UniProtKB">
        <authorList>
            <consortium name="WormBaseParasite"/>
        </authorList>
    </citation>
    <scope>IDENTIFICATION</scope>
</reference>
<name>A0A914YVU9_9BILA</name>
<dbReference type="AlphaFoldDB" id="A0A914YVU9"/>
<feature type="compositionally biased region" description="Basic and acidic residues" evidence="1">
    <location>
        <begin position="59"/>
        <end position="75"/>
    </location>
</feature>
<feature type="region of interest" description="Disordered" evidence="1">
    <location>
        <begin position="93"/>
        <end position="126"/>
    </location>
</feature>
<keyword evidence="2" id="KW-1185">Reference proteome</keyword>
<evidence type="ECO:0000313" key="3">
    <source>
        <dbReference type="WBParaSite" id="PSU_v2.g411.t1"/>
    </source>
</evidence>
<protein>
    <submittedName>
        <fullName evidence="3">Uncharacterized protein</fullName>
    </submittedName>
</protein>
<proteinExistence type="predicted"/>
<organism evidence="2 3">
    <name type="scientific">Panagrolaimus superbus</name>
    <dbReference type="NCBI Taxonomy" id="310955"/>
    <lineage>
        <taxon>Eukaryota</taxon>
        <taxon>Metazoa</taxon>
        <taxon>Ecdysozoa</taxon>
        <taxon>Nematoda</taxon>
        <taxon>Chromadorea</taxon>
        <taxon>Rhabditida</taxon>
        <taxon>Tylenchina</taxon>
        <taxon>Panagrolaimomorpha</taxon>
        <taxon>Panagrolaimoidea</taxon>
        <taxon>Panagrolaimidae</taxon>
        <taxon>Panagrolaimus</taxon>
    </lineage>
</organism>
<sequence length="159" mass="17934">MSESSDFKCRNHAETNPKFEMKSGNEAGTSEAHGNASTFQYPDGQKPVSQPIRAKSKKGRDPLHSVRHGRIERPRQFGMVPKVYTEKKGCGINGARVNAETSNLPAPRRISDPSENAAEDPCPFYPQSQKHFLKQKELEKRAAEDQDPYFYSPSQKRKL</sequence>
<evidence type="ECO:0000256" key="1">
    <source>
        <dbReference type="SAM" id="MobiDB-lite"/>
    </source>
</evidence>
<accession>A0A914YVU9</accession>
<evidence type="ECO:0000313" key="2">
    <source>
        <dbReference type="Proteomes" id="UP000887577"/>
    </source>
</evidence>
<feature type="region of interest" description="Disordered" evidence="1">
    <location>
        <begin position="139"/>
        <end position="159"/>
    </location>
</feature>
<feature type="compositionally biased region" description="Basic and acidic residues" evidence="1">
    <location>
        <begin position="1"/>
        <end position="23"/>
    </location>
</feature>